<accession>A0ABR1TVY1</accession>
<dbReference type="PANTHER" id="PTHR36978:SF3">
    <property type="entry name" value="P-LOOP CONTAINING NUCLEOSIDE TRIPHOSPHATE HYDROLASE PROTEIN"/>
    <property type="match status" value="1"/>
</dbReference>
<comment type="caution">
    <text evidence="2">The sequence shown here is derived from an EMBL/GenBank/DDBJ whole genome shotgun (WGS) entry which is preliminary data.</text>
</comment>
<name>A0ABR1TVY1_9PEZI</name>
<dbReference type="Pfam" id="PF17784">
    <property type="entry name" value="Sulfotransfer_4"/>
    <property type="match status" value="1"/>
</dbReference>
<protein>
    <submittedName>
        <fullName evidence="2">Uncharacterized protein</fullName>
    </submittedName>
</protein>
<feature type="transmembrane region" description="Helical" evidence="1">
    <location>
        <begin position="190"/>
        <end position="213"/>
    </location>
</feature>
<dbReference type="PANTHER" id="PTHR36978">
    <property type="entry name" value="P-LOOP CONTAINING NUCLEOTIDE TRIPHOSPHATE HYDROLASE"/>
    <property type="match status" value="1"/>
</dbReference>
<organism evidence="2 3">
    <name type="scientific">Apiospora phragmitis</name>
    <dbReference type="NCBI Taxonomy" id="2905665"/>
    <lineage>
        <taxon>Eukaryota</taxon>
        <taxon>Fungi</taxon>
        <taxon>Dikarya</taxon>
        <taxon>Ascomycota</taxon>
        <taxon>Pezizomycotina</taxon>
        <taxon>Sordariomycetes</taxon>
        <taxon>Xylariomycetidae</taxon>
        <taxon>Amphisphaeriales</taxon>
        <taxon>Apiosporaceae</taxon>
        <taxon>Apiospora</taxon>
    </lineage>
</organism>
<evidence type="ECO:0000313" key="2">
    <source>
        <dbReference type="EMBL" id="KAK8050815.1"/>
    </source>
</evidence>
<dbReference type="EMBL" id="JAQQWL010000011">
    <property type="protein sequence ID" value="KAK8050815.1"/>
    <property type="molecule type" value="Genomic_DNA"/>
</dbReference>
<gene>
    <name evidence="2" type="ORF">PG994_012545</name>
</gene>
<keyword evidence="1" id="KW-0472">Membrane</keyword>
<keyword evidence="3" id="KW-1185">Reference proteome</keyword>
<reference evidence="2 3" key="1">
    <citation type="submission" date="2023-01" db="EMBL/GenBank/DDBJ databases">
        <title>Analysis of 21 Apiospora genomes using comparative genomics revels a genus with tremendous synthesis potential of carbohydrate active enzymes and secondary metabolites.</title>
        <authorList>
            <person name="Sorensen T."/>
        </authorList>
    </citation>
    <scope>NUCLEOTIDE SEQUENCE [LARGE SCALE GENOMIC DNA]</scope>
    <source>
        <strain evidence="2 3">CBS 135458</strain>
    </source>
</reference>
<evidence type="ECO:0000256" key="1">
    <source>
        <dbReference type="SAM" id="Phobius"/>
    </source>
</evidence>
<keyword evidence="1" id="KW-0812">Transmembrane</keyword>
<dbReference type="InterPro" id="IPR040632">
    <property type="entry name" value="Sulfotransfer_4"/>
</dbReference>
<sequence length="214" mass="23641">MANYCGTWIRAYEAREAGNKEETLKLVRKATAGFVATTDMPPSDFMPEIMELYPGAKVVHVRRDPQRWWASIKAVTTRTTPWWFGIDLSPVPGWRHLATFASVYSRSTLRLAGLDADTATPSDLIQHGGPHILEAHYKKVAALVPAGQLLEMDLNDGWGPLCQFLDMPVPSEPFPRVNDGKAADKYATKVLLKALGFWLGIVSAVDATLYLAIS</sequence>
<dbReference type="Gene3D" id="3.40.50.300">
    <property type="entry name" value="P-loop containing nucleotide triphosphate hydrolases"/>
    <property type="match status" value="1"/>
</dbReference>
<dbReference type="Proteomes" id="UP001480595">
    <property type="component" value="Unassembled WGS sequence"/>
</dbReference>
<evidence type="ECO:0000313" key="3">
    <source>
        <dbReference type="Proteomes" id="UP001480595"/>
    </source>
</evidence>
<dbReference type="InterPro" id="IPR027417">
    <property type="entry name" value="P-loop_NTPase"/>
</dbReference>
<dbReference type="GeneID" id="92097017"/>
<dbReference type="RefSeq" id="XP_066713064.1">
    <property type="nucleotide sequence ID" value="XM_066863954.1"/>
</dbReference>
<dbReference type="SUPFAM" id="SSF52540">
    <property type="entry name" value="P-loop containing nucleoside triphosphate hydrolases"/>
    <property type="match status" value="1"/>
</dbReference>
<proteinExistence type="predicted"/>
<keyword evidence="1" id="KW-1133">Transmembrane helix</keyword>